<keyword evidence="6 8" id="KW-1133">Transmembrane helix</keyword>
<reference evidence="10 11" key="1">
    <citation type="submission" date="2018-12" db="EMBL/GenBank/DDBJ databases">
        <title>Complete Genome Sequence of Glutamicibacter creatinolyticus strain LGCM259,isolated from an abscess of a 12-year-old mare in Italy.</title>
        <authorList>
            <person name="Santos R.G."/>
            <person name="Silva A.L."/>
            <person name="Seyffert N."/>
            <person name="Castro T.L.P."/>
            <person name="Attili A.R."/>
            <person name="Rifici C."/>
            <person name="Mazzullo G."/>
            <person name="Brenig B."/>
            <person name="Venanzi F."/>
            <person name="Azevedo V."/>
        </authorList>
    </citation>
    <scope>NUCLEOTIDE SEQUENCE [LARGE SCALE GENOMIC DNA]</scope>
    <source>
        <strain evidence="10 11">LGCM 259</strain>
    </source>
</reference>
<feature type="transmembrane region" description="Helical" evidence="8">
    <location>
        <begin position="200"/>
        <end position="217"/>
    </location>
</feature>
<dbReference type="PANTHER" id="PTHR42718:SF42">
    <property type="entry name" value="EXPORT PROTEIN"/>
    <property type="match status" value="1"/>
</dbReference>
<dbReference type="RefSeq" id="WP_246049570.1">
    <property type="nucleotide sequence ID" value="NZ_CP034412.1"/>
</dbReference>
<keyword evidence="11" id="KW-1185">Reference proteome</keyword>
<dbReference type="NCBIfam" id="TIGR00711">
    <property type="entry name" value="efflux_EmrB"/>
    <property type="match status" value="1"/>
</dbReference>
<dbReference type="PRINTS" id="PR01036">
    <property type="entry name" value="TCRTETB"/>
</dbReference>
<dbReference type="KEGG" id="gcr:GcLGCM259_2362"/>
<dbReference type="InterPro" id="IPR020846">
    <property type="entry name" value="MFS_dom"/>
</dbReference>
<evidence type="ECO:0000313" key="10">
    <source>
        <dbReference type="EMBL" id="QCY48069.1"/>
    </source>
</evidence>
<dbReference type="InterPro" id="IPR036259">
    <property type="entry name" value="MFS_trans_sf"/>
</dbReference>
<organism evidence="10 11">
    <name type="scientific">Glutamicibacter creatinolyticus</name>
    <dbReference type="NCBI Taxonomy" id="162496"/>
    <lineage>
        <taxon>Bacteria</taxon>
        <taxon>Bacillati</taxon>
        <taxon>Actinomycetota</taxon>
        <taxon>Actinomycetes</taxon>
        <taxon>Micrococcales</taxon>
        <taxon>Micrococcaceae</taxon>
        <taxon>Glutamicibacter</taxon>
    </lineage>
</organism>
<dbReference type="EMBL" id="CP034412">
    <property type="protein sequence ID" value="QCY48069.1"/>
    <property type="molecule type" value="Genomic_DNA"/>
</dbReference>
<evidence type="ECO:0000313" key="11">
    <source>
        <dbReference type="Proteomes" id="UP000307000"/>
    </source>
</evidence>
<evidence type="ECO:0000259" key="9">
    <source>
        <dbReference type="PROSITE" id="PS50850"/>
    </source>
</evidence>
<dbReference type="Proteomes" id="UP000307000">
    <property type="component" value="Chromosome"/>
</dbReference>
<keyword evidence="7 8" id="KW-0472">Membrane</keyword>
<feature type="transmembrane region" description="Helical" evidence="8">
    <location>
        <begin position="168"/>
        <end position="188"/>
    </location>
</feature>
<evidence type="ECO:0000256" key="2">
    <source>
        <dbReference type="ARBA" id="ARBA00008537"/>
    </source>
</evidence>
<dbReference type="FunFam" id="1.20.1720.10:FF:000021">
    <property type="entry name" value="Drug resistance transporter, EmrB/QacA subfamily"/>
    <property type="match status" value="1"/>
</dbReference>
<dbReference type="GO" id="GO:0022857">
    <property type="term" value="F:transmembrane transporter activity"/>
    <property type="evidence" value="ECO:0007669"/>
    <property type="project" value="InterPro"/>
</dbReference>
<feature type="transmembrane region" description="Helical" evidence="8">
    <location>
        <begin position="229"/>
        <end position="251"/>
    </location>
</feature>
<evidence type="ECO:0000256" key="7">
    <source>
        <dbReference type="ARBA" id="ARBA00023136"/>
    </source>
</evidence>
<feature type="transmembrane region" description="Helical" evidence="8">
    <location>
        <begin position="337"/>
        <end position="358"/>
    </location>
</feature>
<keyword evidence="3" id="KW-0813">Transport</keyword>
<evidence type="ECO:0000256" key="8">
    <source>
        <dbReference type="SAM" id="Phobius"/>
    </source>
</evidence>
<evidence type="ECO:0000256" key="5">
    <source>
        <dbReference type="ARBA" id="ARBA00022692"/>
    </source>
</evidence>
<dbReference type="PANTHER" id="PTHR42718">
    <property type="entry name" value="MAJOR FACILITATOR SUPERFAMILY MULTIDRUG TRANSPORTER MFSC"/>
    <property type="match status" value="1"/>
</dbReference>
<evidence type="ECO:0000256" key="6">
    <source>
        <dbReference type="ARBA" id="ARBA00022989"/>
    </source>
</evidence>
<feature type="transmembrane region" description="Helical" evidence="8">
    <location>
        <begin position="49"/>
        <end position="68"/>
    </location>
</feature>
<evidence type="ECO:0000256" key="1">
    <source>
        <dbReference type="ARBA" id="ARBA00004651"/>
    </source>
</evidence>
<feature type="transmembrane region" description="Helical" evidence="8">
    <location>
        <begin position="112"/>
        <end position="130"/>
    </location>
</feature>
<dbReference type="AlphaFoldDB" id="A0A5B7WVW5"/>
<comment type="similarity">
    <text evidence="2">Belongs to the major facilitator superfamily. EmrB family.</text>
</comment>
<dbReference type="CDD" id="cd17321">
    <property type="entry name" value="MFS_MMR_MDR_like"/>
    <property type="match status" value="1"/>
</dbReference>
<dbReference type="Gene3D" id="1.20.1250.20">
    <property type="entry name" value="MFS general substrate transporter like domains"/>
    <property type="match status" value="1"/>
</dbReference>
<gene>
    <name evidence="10" type="ORF">GcLGCM259_2362</name>
</gene>
<feature type="transmembrane region" description="Helical" evidence="8">
    <location>
        <begin position="137"/>
        <end position="156"/>
    </location>
</feature>
<feature type="transmembrane region" description="Helical" evidence="8">
    <location>
        <begin position="307"/>
        <end position="325"/>
    </location>
</feature>
<name>A0A5B7WVW5_9MICC</name>
<dbReference type="InterPro" id="IPR004638">
    <property type="entry name" value="EmrB-like"/>
</dbReference>
<dbReference type="Pfam" id="PF07690">
    <property type="entry name" value="MFS_1"/>
    <property type="match status" value="1"/>
</dbReference>
<comment type="subcellular location">
    <subcellularLocation>
        <location evidence="1">Cell membrane</location>
        <topology evidence="1">Multi-pass membrane protein</topology>
    </subcellularLocation>
</comment>
<feature type="transmembrane region" description="Helical" evidence="8">
    <location>
        <begin position="465"/>
        <end position="486"/>
    </location>
</feature>
<feature type="transmembrane region" description="Helical" evidence="8">
    <location>
        <begin position="80"/>
        <end position="106"/>
    </location>
</feature>
<keyword evidence="5 8" id="KW-0812">Transmembrane</keyword>
<proteinExistence type="inferred from homology"/>
<feature type="domain" description="Major facilitator superfamily (MFS) profile" evidence="9">
    <location>
        <begin position="14"/>
        <end position="491"/>
    </location>
</feature>
<dbReference type="Gene3D" id="1.20.1720.10">
    <property type="entry name" value="Multidrug resistance protein D"/>
    <property type="match status" value="1"/>
</dbReference>
<protein>
    <submittedName>
        <fullName evidence="10">DHA2 family efflux MFS transporter permease subunit</fullName>
    </submittedName>
</protein>
<feature type="transmembrane region" description="Helical" evidence="8">
    <location>
        <begin position="272"/>
        <end position="295"/>
    </location>
</feature>
<evidence type="ECO:0000256" key="3">
    <source>
        <dbReference type="ARBA" id="ARBA00022448"/>
    </source>
</evidence>
<dbReference type="SUPFAM" id="SSF103473">
    <property type="entry name" value="MFS general substrate transporter"/>
    <property type="match status" value="1"/>
</dbReference>
<evidence type="ECO:0000256" key="4">
    <source>
        <dbReference type="ARBA" id="ARBA00022475"/>
    </source>
</evidence>
<feature type="transmembrane region" description="Helical" evidence="8">
    <location>
        <begin position="12"/>
        <end position="43"/>
    </location>
</feature>
<accession>A0A5B7WVW5</accession>
<dbReference type="PROSITE" id="PS50850">
    <property type="entry name" value="MFS"/>
    <property type="match status" value="1"/>
</dbReference>
<dbReference type="GO" id="GO:0005886">
    <property type="term" value="C:plasma membrane"/>
    <property type="evidence" value="ECO:0007669"/>
    <property type="project" value="UniProtKB-SubCell"/>
</dbReference>
<sequence length="504" mass="53593">MTSPEFDSKAAWRALWALVIGFFMILLDTTIVSMAMPAIMGALHADLTAIIWVNSAYLLTFAVPLLITGRLGDRFGPRNIYLIGLVLFTGASAWCGLSPSIGSLIAARAVQGFGAAMMSPQSMTMITRLFPYRHRGAAMGVWGAVAGVASLVGPIAGGLLVDTLGWEWIFFINLPVGVLTFILVMRWVPKLQPHSPTFDTLGVILSAAAMFALVYGIQEGDSTNWEPFIGPIGSVHLIIAGLVLLAAFIWWQSRTTKEPLVPLGLFRDRNFSLANLGISFMGLAITTLSLPMIFYLQSVRELSPTQAALLMSPMAIVSAVCAPWVGKRVTAHDPRKFAIPGFALFGGGIVSYAFLMHADTPLWVLLLPPVLQGLGSAMIWPSLSLTATRDLGPANAGAGSGVYNTTRQIGAVLGSALIAVMMQSRISAQVQSQAGPDAPLPDVSGELTPGAVLPDFLHEPISVGLGQAMLLPGLVALAAILVVVFFRGRPAEQPQQAKQPVQQD</sequence>
<dbReference type="InterPro" id="IPR011701">
    <property type="entry name" value="MFS"/>
</dbReference>
<keyword evidence="4" id="KW-1003">Cell membrane</keyword>